<dbReference type="EMBL" id="NEXF01000052">
    <property type="protein sequence ID" value="PSO08776.1"/>
    <property type="molecule type" value="Genomic_DNA"/>
</dbReference>
<protein>
    <submittedName>
        <fullName evidence="1">Uncharacterized protein</fullName>
    </submittedName>
</protein>
<comment type="caution">
    <text evidence="1">The sequence shown here is derived from an EMBL/GenBank/DDBJ whole genome shotgun (WGS) entry which is preliminary data.</text>
</comment>
<evidence type="ECO:0000313" key="1">
    <source>
        <dbReference type="EMBL" id="PSO08776.1"/>
    </source>
</evidence>
<accession>A0A2R6CDC0</accession>
<proteinExistence type="predicted"/>
<name>A0A2R6CDC0_9ARCH</name>
<sequence length="61" mass="6973">MLEKDPEFRYAVVGILGVSQSGDQLSDIPRSEEKLLGNREKTERDIRDIRTALQRLTLGEE</sequence>
<dbReference type="AlphaFoldDB" id="A0A2R6CDC0"/>
<gene>
    <name evidence="1" type="ORF">B9Q04_03800</name>
</gene>
<evidence type="ECO:0000313" key="2">
    <source>
        <dbReference type="Proteomes" id="UP000242015"/>
    </source>
</evidence>
<reference evidence="1 2" key="1">
    <citation type="submission" date="2017-04" db="EMBL/GenBank/DDBJ databases">
        <title>Novel microbial lineages endemic to geothermal iron-oxide mats fill important gaps in the evolutionary history of Archaea.</title>
        <authorList>
            <person name="Jay Z.J."/>
            <person name="Beam J.P."/>
            <person name="Dlakic M."/>
            <person name="Rusch D.B."/>
            <person name="Kozubal M.A."/>
            <person name="Inskeep W.P."/>
        </authorList>
    </citation>
    <scope>NUCLEOTIDE SEQUENCE [LARGE SCALE GENOMIC DNA]</scope>
    <source>
        <strain evidence="1">BE_D</strain>
    </source>
</reference>
<dbReference type="Proteomes" id="UP000242015">
    <property type="component" value="Unassembled WGS sequence"/>
</dbReference>
<organism evidence="1 2">
    <name type="scientific">Candidatus Marsarchaeota G2 archaeon BE_D</name>
    <dbReference type="NCBI Taxonomy" id="1978158"/>
    <lineage>
        <taxon>Archaea</taxon>
        <taxon>Candidatus Marsarchaeota</taxon>
        <taxon>Candidatus Marsarchaeota group 2</taxon>
    </lineage>
</organism>